<accession>A0ABT9Q5J0</accession>
<dbReference type="InterPro" id="IPR012349">
    <property type="entry name" value="Split_barrel_FMN-bd"/>
</dbReference>
<comment type="caution">
    <text evidence="3">The sequence shown here is derived from an EMBL/GenBank/DDBJ whole genome shotgun (WGS) entry which is preliminary data.</text>
</comment>
<reference evidence="3 4" key="1">
    <citation type="submission" date="2023-07" db="EMBL/GenBank/DDBJ databases">
        <title>Sequencing the genomes of 1000 actinobacteria strains.</title>
        <authorList>
            <person name="Klenk H.-P."/>
        </authorList>
    </citation>
    <scope>NUCLEOTIDE SEQUENCE [LARGE SCALE GENOMIC DNA]</scope>
    <source>
        <strain evidence="3 4">DSM 46740</strain>
    </source>
</reference>
<organism evidence="3 4">
    <name type="scientific">Streptosporangium lutulentum</name>
    <dbReference type="NCBI Taxonomy" id="1461250"/>
    <lineage>
        <taxon>Bacteria</taxon>
        <taxon>Bacillati</taxon>
        <taxon>Actinomycetota</taxon>
        <taxon>Actinomycetes</taxon>
        <taxon>Streptosporangiales</taxon>
        <taxon>Streptosporangiaceae</taxon>
        <taxon>Streptosporangium</taxon>
    </lineage>
</organism>
<protein>
    <submittedName>
        <fullName evidence="3">Deazaflavin-dependent oxidoreductase (Nitroreductase family)</fullName>
    </submittedName>
</protein>
<dbReference type="Gene3D" id="2.30.110.10">
    <property type="entry name" value="Electron Transport, Fmn-binding Protein, Chain A"/>
    <property type="match status" value="1"/>
</dbReference>
<gene>
    <name evidence="3" type="ORF">J2853_001216</name>
</gene>
<dbReference type="SUPFAM" id="SSF50475">
    <property type="entry name" value="FMN-binding split barrel"/>
    <property type="match status" value="1"/>
</dbReference>
<comment type="catalytic activity">
    <reaction evidence="2">
        <text>oxidized coenzyme F420-(gamma-L-Glu)(n) + a quinol + H(+) = reduced coenzyme F420-(gamma-L-Glu)(n) + a quinone</text>
        <dbReference type="Rhea" id="RHEA:39663"/>
        <dbReference type="Rhea" id="RHEA-COMP:12939"/>
        <dbReference type="Rhea" id="RHEA-COMP:14378"/>
        <dbReference type="ChEBI" id="CHEBI:15378"/>
        <dbReference type="ChEBI" id="CHEBI:24646"/>
        <dbReference type="ChEBI" id="CHEBI:132124"/>
        <dbReference type="ChEBI" id="CHEBI:133980"/>
        <dbReference type="ChEBI" id="CHEBI:139511"/>
    </reaction>
</comment>
<evidence type="ECO:0000313" key="3">
    <source>
        <dbReference type="EMBL" id="MDP9842005.1"/>
    </source>
</evidence>
<dbReference type="EMBL" id="JAUSQU010000001">
    <property type="protein sequence ID" value="MDP9842005.1"/>
    <property type="molecule type" value="Genomic_DNA"/>
</dbReference>
<evidence type="ECO:0000313" key="4">
    <source>
        <dbReference type="Proteomes" id="UP001225356"/>
    </source>
</evidence>
<dbReference type="NCBIfam" id="TIGR00026">
    <property type="entry name" value="hi_GC_TIGR00026"/>
    <property type="match status" value="1"/>
</dbReference>
<evidence type="ECO:0000256" key="1">
    <source>
        <dbReference type="ARBA" id="ARBA00008710"/>
    </source>
</evidence>
<proteinExistence type="inferred from homology"/>
<dbReference type="Proteomes" id="UP001225356">
    <property type="component" value="Unassembled WGS sequence"/>
</dbReference>
<sequence length="156" mass="17219">MMIRSLVQRLAATDAFVRIGPKIVPRMDLAAHRLTRGRLVPSAQVIPTLVLTTTGSRSGRPRATPLVCLPEDGGDFLVVGSNLGLARHPDWSGNLLKTPAATVSFHGREFPVTAHLLAGQERAEAWARLLRIWPLYDHYTEKSGRDPRVFRLSPLP</sequence>
<dbReference type="PANTHER" id="PTHR39428:SF1">
    <property type="entry name" value="F420H(2)-DEPENDENT QUINONE REDUCTASE RV1261C"/>
    <property type="match status" value="1"/>
</dbReference>
<dbReference type="RefSeq" id="WP_307555796.1">
    <property type="nucleotide sequence ID" value="NZ_JAUSQU010000001.1"/>
</dbReference>
<dbReference type="Pfam" id="PF04075">
    <property type="entry name" value="F420H2_quin_red"/>
    <property type="match status" value="1"/>
</dbReference>
<dbReference type="PANTHER" id="PTHR39428">
    <property type="entry name" value="F420H(2)-DEPENDENT QUINONE REDUCTASE RV1261C"/>
    <property type="match status" value="1"/>
</dbReference>
<comment type="similarity">
    <text evidence="1">Belongs to the F420H(2)-dependent quinone reductase family.</text>
</comment>
<evidence type="ECO:0000256" key="2">
    <source>
        <dbReference type="ARBA" id="ARBA00049106"/>
    </source>
</evidence>
<name>A0ABT9Q5J0_9ACTN</name>
<dbReference type="InterPro" id="IPR004378">
    <property type="entry name" value="F420H2_quin_Rdtase"/>
</dbReference>
<keyword evidence="4" id="KW-1185">Reference proteome</keyword>